<sequence length="1075" mass="122086">MMDGNTTMKKKKLQRTNYHVAWICPAAAVELLPSRLMLDEEHDTPTYDTAYDDNVYVFGAMVGHNVVIATCPQGMTGNVNAGRLAGPLFNTFSKVRMALLVGIGGGVPRSVPSETSTDNIHVGDVVVGAPGDGKPACINYESGRSHHGGTFELLGTIDRPDRVLLSAIEKLQSDYDVDQSTFQQHREKLEKSRHRRRFAFPGLVHDRLFQADYQHVGPYNSNCIDCDHTRLVERPARTKQDAAEFIFHRGRIASGNSVVQDGEKRDRIRELCDGALCIEMEAAGVDASRPCLVIRGISDYADSHKEDKWRSYAAGNAAIFARELLSKVPPWTIVERSSEVQHHYFMVPFGRNENFIGRESILDEVLSKIPPEANKDDCQRTAIEGLGGIGKTQIALETAYRFREQYPNCSIFWVPAIDTSSFENAYRSIGLKLGLKKVNDDNVDVKMLVKTALSHEDVGNWLLIIDSADDLKLQFADTTLSEYLPFNRKGSILFTTRNHKAVIDLDIPPKDIMAISGMTDNEAMDLLRTGLKENQTRDEKNMKLLLEFLANLPLAIKQASSYMASNTNVTVSEYLDFCQSNDDMIDLLSRDFEDRHRYGSIAKQQNPIAKTWLISFQRISQHNPQATEYLKSLCLLAEKDIPLSLLPKVSKLKASEAIGTLIAYSFIMERKEPDSYDMHRLVRLAMRNWLQANGEWQDWTTKMTQQVAKEYPIPEHHNKGIWLRYLPHGQAILELQEKSTDLYPILLIGMACAYTLLGKYNEAERIYRQVLEIREQVLGKEHPDTLDILPRLGQVLCKLGKYEMAVQMLQQTIEAMSERLGREHQSTLFSMGVLVDAFLGQEKLEEAEQITRQILELRNQMLGGEHPDTLGSMHDLATILHSQQNYKEAEQMYRQTLELQSRVLGGDHPETLSSMHNLAANLEKQKNHKEAEQMYRQVLELKGRVLGEEHPYTLSSMNNLAVLLHDQGNSREAEQICRLTLELQSQTLGREHPETLRCMNNLASFIQSQGNYKEAEQMFRQVLELQSRVLGRAHPDISACMGNLYKNLERQGIDGEELFERLRTFFKTLWPEDIR</sequence>
<keyword evidence="2" id="KW-1185">Reference proteome</keyword>
<evidence type="ECO:0000313" key="2">
    <source>
        <dbReference type="Proteomes" id="UP001497680"/>
    </source>
</evidence>
<reference evidence="1 2" key="1">
    <citation type="journal article" date="2022" name="New Phytol.">
        <title>Ecological generalism drives hyperdiversity of secondary metabolite gene clusters in xylarialean endophytes.</title>
        <authorList>
            <person name="Franco M.E.E."/>
            <person name="Wisecaver J.H."/>
            <person name="Arnold A.E."/>
            <person name="Ju Y.M."/>
            <person name="Slot J.C."/>
            <person name="Ahrendt S."/>
            <person name="Moore L.P."/>
            <person name="Eastman K.E."/>
            <person name="Scott K."/>
            <person name="Konkel Z."/>
            <person name="Mondo S.J."/>
            <person name="Kuo A."/>
            <person name="Hayes R.D."/>
            <person name="Haridas S."/>
            <person name="Andreopoulos B."/>
            <person name="Riley R."/>
            <person name="LaButti K."/>
            <person name="Pangilinan J."/>
            <person name="Lipzen A."/>
            <person name="Amirebrahimi M."/>
            <person name="Yan J."/>
            <person name="Adam C."/>
            <person name="Keymanesh K."/>
            <person name="Ng V."/>
            <person name="Louie K."/>
            <person name="Northen T."/>
            <person name="Drula E."/>
            <person name="Henrissat B."/>
            <person name="Hsieh H.M."/>
            <person name="Youens-Clark K."/>
            <person name="Lutzoni F."/>
            <person name="Miadlikowska J."/>
            <person name="Eastwood D.C."/>
            <person name="Hamelin R.C."/>
            <person name="Grigoriev I.V."/>
            <person name="U'Ren J.M."/>
        </authorList>
    </citation>
    <scope>NUCLEOTIDE SEQUENCE [LARGE SCALE GENOMIC DNA]</scope>
    <source>
        <strain evidence="1 2">ER1909</strain>
    </source>
</reference>
<name>A0ACC0CVA0_9PEZI</name>
<evidence type="ECO:0000313" key="1">
    <source>
        <dbReference type="EMBL" id="KAI6084371.1"/>
    </source>
</evidence>
<protein>
    <submittedName>
        <fullName evidence="1">Uncharacterized protein</fullName>
    </submittedName>
</protein>
<organism evidence="1 2">
    <name type="scientific">Hypoxylon rubiginosum</name>
    <dbReference type="NCBI Taxonomy" id="110542"/>
    <lineage>
        <taxon>Eukaryota</taxon>
        <taxon>Fungi</taxon>
        <taxon>Dikarya</taxon>
        <taxon>Ascomycota</taxon>
        <taxon>Pezizomycotina</taxon>
        <taxon>Sordariomycetes</taxon>
        <taxon>Xylariomycetidae</taxon>
        <taxon>Xylariales</taxon>
        <taxon>Hypoxylaceae</taxon>
        <taxon>Hypoxylon</taxon>
    </lineage>
</organism>
<dbReference type="Proteomes" id="UP001497680">
    <property type="component" value="Unassembled WGS sequence"/>
</dbReference>
<proteinExistence type="predicted"/>
<accession>A0ACC0CVA0</accession>
<gene>
    <name evidence="1" type="ORF">F4821DRAFT_171324</name>
</gene>
<dbReference type="EMBL" id="MU394338">
    <property type="protein sequence ID" value="KAI6084371.1"/>
    <property type="molecule type" value="Genomic_DNA"/>
</dbReference>
<comment type="caution">
    <text evidence="1">The sequence shown here is derived from an EMBL/GenBank/DDBJ whole genome shotgun (WGS) entry which is preliminary data.</text>
</comment>